<feature type="domain" description="Bacteriophage Mx8 p63 C-terminal" evidence="1">
    <location>
        <begin position="63"/>
        <end position="152"/>
    </location>
</feature>
<proteinExistence type="predicted"/>
<evidence type="ECO:0000313" key="2">
    <source>
        <dbReference type="EMBL" id="MBC5580058.1"/>
    </source>
</evidence>
<dbReference type="EMBL" id="JACONZ010000001">
    <property type="protein sequence ID" value="MBC5580058.1"/>
    <property type="molecule type" value="Genomic_DNA"/>
</dbReference>
<dbReference type="InterPro" id="IPR018874">
    <property type="entry name" value="Phage_Mx8_p63_C"/>
</dbReference>
<accession>A0A923L0T6</accession>
<protein>
    <submittedName>
        <fullName evidence="2">P63C domain-containing protein</fullName>
    </submittedName>
</protein>
<dbReference type="RefSeq" id="WP_186886434.1">
    <property type="nucleotide sequence ID" value="NZ_JACONZ010000001.1"/>
</dbReference>
<reference evidence="2" key="1">
    <citation type="submission" date="2020-08" db="EMBL/GenBank/DDBJ databases">
        <title>Genome public.</title>
        <authorList>
            <person name="Liu C."/>
            <person name="Sun Q."/>
        </authorList>
    </citation>
    <scope>NUCLEOTIDE SEQUENCE</scope>
    <source>
        <strain evidence="2">BX8</strain>
    </source>
</reference>
<evidence type="ECO:0000259" key="1">
    <source>
        <dbReference type="Pfam" id="PF10546"/>
    </source>
</evidence>
<keyword evidence="3" id="KW-1185">Reference proteome</keyword>
<sequence>MDVCKAYSAAIMGETNRLTNKQREITERVYAIMVAFAKVGLVAIIDEVTGYQDNRNRSELQKILEKYISAELMPWTKRFPDEFYKQMFRLKKWEYKGRAKSPLVGKLTNEFVYNYLPEGVLEELRTKNPKNTSGHRRSRHHQYLADTGAKHLDNLLQQEMALMKANDDWNEFARLYKKSMGEPYQISIEETVERE</sequence>
<dbReference type="AlphaFoldDB" id="A0A923L0T6"/>
<dbReference type="Pfam" id="PF10546">
    <property type="entry name" value="P63C"/>
    <property type="match status" value="1"/>
</dbReference>
<dbReference type="Proteomes" id="UP000659630">
    <property type="component" value="Unassembled WGS sequence"/>
</dbReference>
<evidence type="ECO:0000313" key="3">
    <source>
        <dbReference type="Proteomes" id="UP000659630"/>
    </source>
</evidence>
<name>A0A923L0T6_9FIRM</name>
<comment type="caution">
    <text evidence="2">The sequence shown here is derived from an EMBL/GenBank/DDBJ whole genome shotgun (WGS) entry which is preliminary data.</text>
</comment>
<organism evidence="2 3">
    <name type="scientific">Anaerofilum hominis</name>
    <dbReference type="NCBI Taxonomy" id="2763016"/>
    <lineage>
        <taxon>Bacteria</taxon>
        <taxon>Bacillati</taxon>
        <taxon>Bacillota</taxon>
        <taxon>Clostridia</taxon>
        <taxon>Eubacteriales</taxon>
        <taxon>Oscillospiraceae</taxon>
        <taxon>Anaerofilum</taxon>
    </lineage>
</organism>
<gene>
    <name evidence="2" type="ORF">H8S23_00885</name>
</gene>